<evidence type="ECO:0000256" key="2">
    <source>
        <dbReference type="ARBA" id="ARBA00008234"/>
    </source>
</evidence>
<evidence type="ECO:0000256" key="6">
    <source>
        <dbReference type="SAM" id="MobiDB-lite"/>
    </source>
</evidence>
<proteinExistence type="inferred from homology"/>
<evidence type="ECO:0000256" key="7">
    <source>
        <dbReference type="SAM" id="Phobius"/>
    </source>
</evidence>
<feature type="signal peptide" evidence="8">
    <location>
        <begin position="1"/>
        <end position="21"/>
    </location>
</feature>
<dbReference type="PANTHER" id="PTHR10340">
    <property type="entry name" value="SPHINGOMYELIN PHOSPHODIESTERASE"/>
    <property type="match status" value="1"/>
</dbReference>
<evidence type="ECO:0000259" key="10">
    <source>
        <dbReference type="Pfam" id="PF19272"/>
    </source>
</evidence>
<keyword evidence="5" id="KW-0325">Glycoprotein</keyword>
<feature type="domain" description="Calcineurin-like phosphoesterase" evidence="9">
    <location>
        <begin position="30"/>
        <end position="295"/>
    </location>
</feature>
<evidence type="ECO:0000256" key="5">
    <source>
        <dbReference type="ARBA" id="ARBA00023180"/>
    </source>
</evidence>
<dbReference type="Gene3D" id="3.60.21.10">
    <property type="match status" value="1"/>
</dbReference>
<feature type="domain" description="Sphingomyelin phosphodiesterase C-terminal" evidence="10">
    <location>
        <begin position="317"/>
        <end position="452"/>
    </location>
</feature>
<comment type="subcellular location">
    <subcellularLocation>
        <location evidence="1">Secreted</location>
    </subcellularLocation>
</comment>
<reference evidence="11" key="2">
    <citation type="submission" date="2014-06" db="EMBL/GenBank/DDBJ databases">
        <authorList>
            <person name="Aslett M."/>
        </authorList>
    </citation>
    <scope>NUCLEOTIDE SEQUENCE</scope>
</reference>
<evidence type="ECO:0000313" key="13">
    <source>
        <dbReference type="WBParaSite" id="EgrG_001109500"/>
    </source>
</evidence>
<evidence type="ECO:0000256" key="4">
    <source>
        <dbReference type="ARBA" id="ARBA00022801"/>
    </source>
</evidence>
<organism evidence="11">
    <name type="scientific">Echinococcus granulosus</name>
    <name type="common">Hydatid tapeworm</name>
    <dbReference type="NCBI Taxonomy" id="6210"/>
    <lineage>
        <taxon>Eukaryota</taxon>
        <taxon>Metazoa</taxon>
        <taxon>Spiralia</taxon>
        <taxon>Lophotrochozoa</taxon>
        <taxon>Platyhelminthes</taxon>
        <taxon>Cestoda</taxon>
        <taxon>Eucestoda</taxon>
        <taxon>Cyclophyllidea</taxon>
        <taxon>Taeniidae</taxon>
        <taxon>Echinococcus</taxon>
        <taxon>Echinococcus granulosus group</taxon>
    </lineage>
</organism>
<comment type="similarity">
    <text evidence="2">Belongs to the acid sphingomyelinase family.</text>
</comment>
<keyword evidence="7" id="KW-0812">Transmembrane</keyword>
<evidence type="ECO:0000259" key="9">
    <source>
        <dbReference type="Pfam" id="PF00149"/>
    </source>
</evidence>
<dbReference type="OrthoDB" id="348678at2759"/>
<dbReference type="Pfam" id="PF00149">
    <property type="entry name" value="Metallophos"/>
    <property type="match status" value="1"/>
</dbReference>
<dbReference type="GO" id="GO:0016787">
    <property type="term" value="F:hydrolase activity"/>
    <property type="evidence" value="ECO:0007669"/>
    <property type="project" value="UniProtKB-KW"/>
</dbReference>
<feature type="region of interest" description="Disordered" evidence="6">
    <location>
        <begin position="539"/>
        <end position="566"/>
    </location>
</feature>
<evidence type="ECO:0000313" key="12">
    <source>
        <dbReference type="Proteomes" id="UP000492820"/>
    </source>
</evidence>
<accession>A0A068WK10</accession>
<dbReference type="InterPro" id="IPR029052">
    <property type="entry name" value="Metallo-depent_PP-like"/>
</dbReference>
<dbReference type="WBParaSite" id="EgrG_001109500">
    <property type="protein sequence ID" value="EgrG_001109500"/>
    <property type="gene ID" value="EgrG_001109500"/>
</dbReference>
<feature type="transmembrane region" description="Helical" evidence="7">
    <location>
        <begin position="476"/>
        <end position="499"/>
    </location>
</feature>
<evidence type="ECO:0000256" key="1">
    <source>
        <dbReference type="ARBA" id="ARBA00004613"/>
    </source>
</evidence>
<reference evidence="11 12" key="1">
    <citation type="journal article" date="2013" name="Nature">
        <title>The genomes of four tapeworm species reveal adaptations to parasitism.</title>
        <authorList>
            <person name="Tsai I.J."/>
            <person name="Zarowiecki M."/>
            <person name="Holroyd N."/>
            <person name="Garciarrubio A."/>
            <person name="Sanchez-Flores A."/>
            <person name="Brooks K.L."/>
            <person name="Tracey A."/>
            <person name="Bobes R.J."/>
            <person name="Fragoso G."/>
            <person name="Sciutto E."/>
            <person name="Aslett M."/>
            <person name="Beasley H."/>
            <person name="Bennett H.M."/>
            <person name="Cai J."/>
            <person name="Camicia F."/>
            <person name="Clark R."/>
            <person name="Cucher M."/>
            <person name="De Silva N."/>
            <person name="Day T.A."/>
            <person name="Deplazes P."/>
            <person name="Estrada K."/>
            <person name="Fernandez C."/>
            <person name="Holland P.W."/>
            <person name="Hou J."/>
            <person name="Hu S."/>
            <person name="Huckvale T."/>
            <person name="Hung S.S."/>
            <person name="Kamenetzky L."/>
            <person name="Keane J.A."/>
            <person name="Kiss F."/>
            <person name="Koziol U."/>
            <person name="Lambert O."/>
            <person name="Liu K."/>
            <person name="Luo X."/>
            <person name="Luo Y."/>
            <person name="Macchiaroli N."/>
            <person name="Nichol S."/>
            <person name="Paps J."/>
            <person name="Parkinson J."/>
            <person name="Pouchkina-Stantcheva N."/>
            <person name="Riddiford N."/>
            <person name="Rosenzvit M."/>
            <person name="Salinas G."/>
            <person name="Wasmuth J.D."/>
            <person name="Zamanian M."/>
            <person name="Zheng Y."/>
            <person name="Cai X."/>
            <person name="Soberon X."/>
            <person name="Olson P.D."/>
            <person name="Laclette J.P."/>
            <person name="Brehm K."/>
            <person name="Berriman M."/>
            <person name="Garciarrubio A."/>
            <person name="Bobes R.J."/>
            <person name="Fragoso G."/>
            <person name="Sanchez-Flores A."/>
            <person name="Estrada K."/>
            <person name="Cevallos M.A."/>
            <person name="Morett E."/>
            <person name="Gonzalez V."/>
            <person name="Portillo T."/>
            <person name="Ochoa-Leyva A."/>
            <person name="Jose M.V."/>
            <person name="Sciutto E."/>
            <person name="Landa A."/>
            <person name="Jimenez L."/>
            <person name="Valdes V."/>
            <person name="Carrero J.C."/>
            <person name="Larralde C."/>
            <person name="Morales-Montor J."/>
            <person name="Limon-Lason J."/>
            <person name="Soberon X."/>
            <person name="Laclette J.P."/>
        </authorList>
    </citation>
    <scope>NUCLEOTIDE SEQUENCE [LARGE SCALE GENOMIC DNA]</scope>
</reference>
<dbReference type="Gene3D" id="3.60.21.40">
    <property type="entry name" value="GpdQ, catalytic alpha/beta sandwich domain"/>
    <property type="match status" value="1"/>
</dbReference>
<protein>
    <submittedName>
        <fullName evidence="11 13">Acid sphingomyelinase phosphodiesterase 3b</fullName>
    </submittedName>
</protein>
<dbReference type="InterPro" id="IPR042283">
    <property type="entry name" value="GpdQ_catalytic"/>
</dbReference>
<dbReference type="PANTHER" id="PTHR10340:SF57">
    <property type="entry name" value="METALLOPHOS DOMAIN-CONTAINING PROTEIN"/>
    <property type="match status" value="1"/>
</dbReference>
<dbReference type="InterPro" id="IPR045473">
    <property type="entry name" value="ASM_C"/>
</dbReference>
<keyword evidence="7" id="KW-1133">Transmembrane helix</keyword>
<feature type="chain" id="PRO_5035983781" evidence="8">
    <location>
        <begin position="22"/>
        <end position="636"/>
    </location>
</feature>
<gene>
    <name evidence="11" type="ORF">EgrG_001109500</name>
</gene>
<dbReference type="InterPro" id="IPR004843">
    <property type="entry name" value="Calcineurin-like_PHP"/>
</dbReference>
<evidence type="ECO:0000313" key="11">
    <source>
        <dbReference type="EMBL" id="CDS20437.1"/>
    </source>
</evidence>
<dbReference type="GO" id="GO:0005576">
    <property type="term" value="C:extracellular region"/>
    <property type="evidence" value="ECO:0007669"/>
    <property type="project" value="UniProtKB-SubCell"/>
</dbReference>
<dbReference type="Proteomes" id="UP000492820">
    <property type="component" value="Unassembled WGS sequence"/>
</dbReference>
<name>A0A068WK10_ECHGR</name>
<reference evidence="13" key="3">
    <citation type="submission" date="2020-10" db="UniProtKB">
        <authorList>
            <consortium name="WormBaseParasite"/>
        </authorList>
    </citation>
    <scope>IDENTIFICATION</scope>
</reference>
<dbReference type="SUPFAM" id="SSF56300">
    <property type="entry name" value="Metallo-dependent phosphatases"/>
    <property type="match status" value="1"/>
</dbReference>
<keyword evidence="7" id="KW-0472">Membrane</keyword>
<dbReference type="EMBL" id="LK028581">
    <property type="protein sequence ID" value="CDS20437.1"/>
    <property type="molecule type" value="Genomic_DNA"/>
</dbReference>
<keyword evidence="3" id="KW-0964">Secreted</keyword>
<evidence type="ECO:0000256" key="3">
    <source>
        <dbReference type="ARBA" id="ARBA00022525"/>
    </source>
</evidence>
<keyword evidence="8" id="KW-0732">Signal</keyword>
<sequence length="636" mass="71099">MEPGITHGLLIFLCYLPLGLADDNIHTGLFWQLTDVHVDLNYEKHACQGPLGDPNCDSPLSLWLSALNATRQVLSSTPDFVVFSGDSVSHGNITQHDFERTMETVASALKAVFPSERSKQQPRSSIPVIVTLGNHDVFPDNDMSVEMDDADRRRWCTRLGSSSTLWGDWIANASDADVDGFNDGCFYSLRLRVGETGKALRIISLNGLFYTPRNRRSNSSIPDPLGQFQWLTKQLQSARRERQKAIIIMHFPLGAPENSPVEFHHLYEIYNQRLLQIFTEFVDVVAFGLFGHQHTDSFRFISSISEEGAKFVPLIPLFNMPSISPMNFTNLGAFNPRVRVFNYSITSTSIHLHDFYQFYTDLSSTSPDTKAPWSLEYSATKAYNIPDLSARSLENLLTRLKVNRTLWCAYWNHELGGLEHSSGPCPELHSFRHCRHLCTMRHLYYGALDACLRGCGGAPSPTSVRTSTDQVDSWNALPVVALVLVAFLAILFGVVLLANREICRRGGRRGDRRGRRWRGGGLTRGSYLITYHQAALNASMSRTRRSSDTEELEEEKALNADMEDGAYDADASANEEGEVRIMDHLTRLSASGKSGEGGGETYFSVQSSLERLCPNQHDRFDVGVEGDVPGVDIGRF</sequence>
<dbReference type="Pfam" id="PF19272">
    <property type="entry name" value="ASMase_C"/>
    <property type="match status" value="1"/>
</dbReference>
<dbReference type="AlphaFoldDB" id="A0A068WK10"/>
<keyword evidence="4" id="KW-0378">Hydrolase</keyword>
<evidence type="ECO:0000256" key="8">
    <source>
        <dbReference type="SAM" id="SignalP"/>
    </source>
</evidence>